<evidence type="ECO:0000313" key="4">
    <source>
        <dbReference type="EMBL" id="VZR75296.1"/>
    </source>
</evidence>
<dbReference type="Pfam" id="PF21941">
    <property type="entry name" value="SMEK_N"/>
    <property type="match status" value="1"/>
</dbReference>
<dbReference type="Pfam" id="PF20275">
    <property type="entry name" value="CTD10"/>
    <property type="match status" value="1"/>
</dbReference>
<protein>
    <recommendedName>
        <fullName evidence="6">SMEK domain-containing protein</fullName>
    </recommendedName>
</protein>
<evidence type="ECO:0000313" key="5">
    <source>
        <dbReference type="EMBL" id="VZR97428.1"/>
    </source>
</evidence>
<dbReference type="NCBIfam" id="NF033859">
    <property type="entry name" value="SMEK_N"/>
    <property type="match status" value="1"/>
</dbReference>
<dbReference type="InterPro" id="IPR047740">
    <property type="entry name" value="SMEK_dom"/>
</dbReference>
<feature type="domain" description="ABC-three component systems C-terminal" evidence="1">
    <location>
        <begin position="178"/>
        <end position="316"/>
    </location>
</feature>
<dbReference type="InterPro" id="IPR046919">
    <property type="entry name" value="ABC-3C_CTD10"/>
</dbReference>
<gene>
    <name evidence="3" type="ORF">MF5292_00315</name>
    <name evidence="5" type="ORF">MF5293_00315</name>
    <name evidence="4" type="ORF">MF5294_00316</name>
</gene>
<organism evidence="3">
    <name type="scientific">Mycoplasma feriruminatoris</name>
    <dbReference type="NCBI Taxonomy" id="1179777"/>
    <lineage>
        <taxon>Bacteria</taxon>
        <taxon>Bacillati</taxon>
        <taxon>Mycoplasmatota</taxon>
        <taxon>Mollicutes</taxon>
        <taxon>Mycoplasmataceae</taxon>
        <taxon>Mycoplasma</taxon>
    </lineage>
</organism>
<name>A0A654I9N9_9MOLU</name>
<dbReference type="EMBL" id="LR739233">
    <property type="protein sequence ID" value="VZR75296.1"/>
    <property type="molecule type" value="Genomic_DNA"/>
</dbReference>
<reference evidence="3" key="1">
    <citation type="submission" date="2019-11" db="EMBL/GenBank/DDBJ databases">
        <authorList>
            <person name="Falquet L."/>
            <person name="Falquet L."/>
        </authorList>
    </citation>
    <scope>NUCLEOTIDE SEQUENCE</scope>
    <source>
        <strain evidence="5">G1650</strain>
        <strain evidence="4">G1705</strain>
        <strain evidence="3">G5813/1+2</strain>
    </source>
</reference>
<dbReference type="EMBL" id="LR739234">
    <property type="protein sequence ID" value="VZR97428.1"/>
    <property type="molecule type" value="Genomic_DNA"/>
</dbReference>
<dbReference type="EMBL" id="LR738858">
    <property type="protein sequence ID" value="VZK65150.1"/>
    <property type="molecule type" value="Genomic_DNA"/>
</dbReference>
<accession>A0A654I9N9</accession>
<evidence type="ECO:0000259" key="2">
    <source>
        <dbReference type="Pfam" id="PF21941"/>
    </source>
</evidence>
<dbReference type="AlphaFoldDB" id="A0A654I9N9"/>
<evidence type="ECO:0008006" key="6">
    <source>
        <dbReference type="Google" id="ProtNLM"/>
    </source>
</evidence>
<evidence type="ECO:0000259" key="1">
    <source>
        <dbReference type="Pfam" id="PF20275"/>
    </source>
</evidence>
<sequence>MQTKNYIDNIIIKLQKIQDEIKALNSANLYDINKIAENVLAEILNIIYDWSLINANSIQNNMSGFDLIDYKNKILIQVSTTFTKEKLQSSLNKEIYKDYQGYNFKFLSLIKNTKNNWNIINPYNLIFDLKNDLIDFEILSNKISFLKLDKLEKLSNLLDKELNDNSLMQYKNFNVSILADIINELSKINLRKTKVSIPEPIVFKIQDKINNNDFKRTKDTINEYWVFSSIITSIYDQFDKQANNKSFAVLQNIRQIYQDQDVQNKYTSDEIYNNCKNELISFIKNSTNLKVLEIESLSLYIDIILVDAFMRCKIFKGMEIV</sequence>
<feature type="domain" description="SMEK" evidence="2">
    <location>
        <begin position="10"/>
        <end position="143"/>
    </location>
</feature>
<evidence type="ECO:0000313" key="3">
    <source>
        <dbReference type="EMBL" id="VZK65150.1"/>
    </source>
</evidence>
<dbReference type="RefSeq" id="WP_239759480.1">
    <property type="nucleotide sequence ID" value="NZ_CP091032.1"/>
</dbReference>
<proteinExistence type="predicted"/>